<keyword evidence="16" id="KW-0472">Membrane</keyword>
<dbReference type="GO" id="GO:0005737">
    <property type="term" value="C:cytoplasm"/>
    <property type="evidence" value="ECO:0007669"/>
    <property type="project" value="TreeGrafter"/>
</dbReference>
<dbReference type="PANTHER" id="PTHR47634:SF9">
    <property type="entry name" value="PROTEIN KINASE DOMAIN-CONTAINING PROTEIN-RELATED"/>
    <property type="match status" value="1"/>
</dbReference>
<evidence type="ECO:0000313" key="19">
    <source>
        <dbReference type="Proteomes" id="UP001320420"/>
    </source>
</evidence>
<keyword evidence="16" id="KW-0812">Transmembrane</keyword>
<dbReference type="Pfam" id="PF00069">
    <property type="entry name" value="Pkinase"/>
    <property type="match status" value="1"/>
</dbReference>
<keyword evidence="8" id="KW-0547">Nucleotide-binding</keyword>
<dbReference type="PROSITE" id="PS00109">
    <property type="entry name" value="PROTEIN_KINASE_TYR"/>
    <property type="match status" value="1"/>
</dbReference>
<evidence type="ECO:0000256" key="6">
    <source>
        <dbReference type="ARBA" id="ARBA00022527"/>
    </source>
</evidence>
<dbReference type="GO" id="GO:0005634">
    <property type="term" value="C:nucleus"/>
    <property type="evidence" value="ECO:0007669"/>
    <property type="project" value="TreeGrafter"/>
</dbReference>
<dbReference type="PANTHER" id="PTHR47634">
    <property type="entry name" value="PROTEIN KINASE DOMAIN-CONTAINING PROTEIN-RELATED"/>
    <property type="match status" value="1"/>
</dbReference>
<evidence type="ECO:0000256" key="9">
    <source>
        <dbReference type="ARBA" id="ARBA00022777"/>
    </source>
</evidence>
<dbReference type="GO" id="GO:0004674">
    <property type="term" value="F:protein serine/threonine kinase activity"/>
    <property type="evidence" value="ECO:0007669"/>
    <property type="project" value="UniProtKB-KW"/>
</dbReference>
<evidence type="ECO:0000256" key="14">
    <source>
        <dbReference type="ARBA" id="ARBA00048679"/>
    </source>
</evidence>
<evidence type="ECO:0000256" key="13">
    <source>
        <dbReference type="ARBA" id="ARBA00047899"/>
    </source>
</evidence>
<comment type="catalytic activity">
    <reaction evidence="14">
        <text>L-seryl-[protein] + ATP = O-phospho-L-seryl-[protein] + ADP + H(+)</text>
        <dbReference type="Rhea" id="RHEA:17989"/>
        <dbReference type="Rhea" id="RHEA-COMP:9863"/>
        <dbReference type="Rhea" id="RHEA-COMP:11604"/>
        <dbReference type="ChEBI" id="CHEBI:15378"/>
        <dbReference type="ChEBI" id="CHEBI:29999"/>
        <dbReference type="ChEBI" id="CHEBI:30616"/>
        <dbReference type="ChEBI" id="CHEBI:83421"/>
        <dbReference type="ChEBI" id="CHEBI:456216"/>
        <dbReference type="EC" id="2.7.11.1"/>
    </reaction>
</comment>
<dbReference type="AlphaFoldDB" id="A0AAN9UVR2"/>
<evidence type="ECO:0000256" key="5">
    <source>
        <dbReference type="ARBA" id="ARBA00019973"/>
    </source>
</evidence>
<evidence type="ECO:0000313" key="18">
    <source>
        <dbReference type="EMBL" id="KAK7749093.1"/>
    </source>
</evidence>
<feature type="compositionally biased region" description="Basic and acidic residues" evidence="15">
    <location>
        <begin position="522"/>
        <end position="533"/>
    </location>
</feature>
<dbReference type="InterPro" id="IPR051334">
    <property type="entry name" value="SRPK"/>
</dbReference>
<dbReference type="GO" id="GO:0050684">
    <property type="term" value="P:regulation of mRNA processing"/>
    <property type="evidence" value="ECO:0007669"/>
    <property type="project" value="TreeGrafter"/>
</dbReference>
<dbReference type="InterPro" id="IPR000719">
    <property type="entry name" value="Prot_kinase_dom"/>
</dbReference>
<dbReference type="Gene3D" id="1.10.510.10">
    <property type="entry name" value="Transferase(Phosphotransferase) domain 1"/>
    <property type="match status" value="1"/>
</dbReference>
<evidence type="ECO:0000256" key="12">
    <source>
        <dbReference type="ARBA" id="ARBA00033194"/>
    </source>
</evidence>
<sequence>MARHDGDSDEYMETGLSDVEDIHDYRPGGFHPVNYGDVLDGRFEVISKLGQGGYATVWLCLDISSTKPRDGDGDGDDEDEDEIQETDEDNQQKWRAVKIVRARESPPEARDWPPLRLKQHLESLGLTPADWEEHHVALPLEHFWIDGPNGRHLCEVGAVQGSSIAHTWEVRMPADGPARIKTLLYGAGQALQFLHSHGICHGDFTPGNVLMRVDGDALANLSRGEMLALLEERGDAPITKTPSQHAPLRVHEPADLSSLPLKDGAVAVVDFGECWWAAEQGGRGQPEWSGVPVEFAAPEALYNCGVSTASDVWSFACTIVLCLMRLTLFTSDRNRAAGWYEALLDSPMPETYRQAQAKEIRRQLAESVGVTEEQRQWAEGELEKLKAGEGSGDGEAHMRVAKATAETGHDNPITALIAEERVYKDEESGEKGEKTTEVVQVIPEDEARVLGDLLEKVFQWDPKDRIDIDAVLAHEFFEDKENPGSGLKFTSYGLMKLDSTPAPAGPDAQQEEVVSGTESSDTSDHGAEEKEQPAEEQPVQEPRPAAPPGQQPTPTTTQTPMSGLSRFFYSVGRSLDNIRSSTIRHWKELEDWEPTKQELSKLLLGTVTVFALWYLVNFLLIPTLNSRRLAADQQQGLKSNTLFMPITLRSSTSEYSRGFLAFMAPKAEDDANSTCSCIVARGL</sequence>
<protein>
    <recommendedName>
        <fullName evidence="5">EKC/KEOPS complex subunit BUD32</fullName>
        <ecNumber evidence="3">2.7.11.1</ecNumber>
    </recommendedName>
    <alternativeName>
        <fullName evidence="11 12">Atypical Serine/threonine protein kinase BUD32</fullName>
    </alternativeName>
    <alternativeName>
        <fullName evidence="4">EKC/KEOPS complex subunit bud32</fullName>
    </alternativeName>
</protein>
<comment type="caution">
    <text evidence="18">The sequence shown here is derived from an EMBL/GenBank/DDBJ whole genome shotgun (WGS) entry which is preliminary data.</text>
</comment>
<keyword evidence="7" id="KW-0808">Transferase</keyword>
<evidence type="ECO:0000256" key="16">
    <source>
        <dbReference type="SAM" id="Phobius"/>
    </source>
</evidence>
<accession>A0AAN9UVR2</accession>
<comment type="catalytic activity">
    <reaction evidence="13">
        <text>L-threonyl-[protein] + ATP = O-phospho-L-threonyl-[protein] + ADP + H(+)</text>
        <dbReference type="Rhea" id="RHEA:46608"/>
        <dbReference type="Rhea" id="RHEA-COMP:11060"/>
        <dbReference type="Rhea" id="RHEA-COMP:11605"/>
        <dbReference type="ChEBI" id="CHEBI:15378"/>
        <dbReference type="ChEBI" id="CHEBI:30013"/>
        <dbReference type="ChEBI" id="CHEBI:30616"/>
        <dbReference type="ChEBI" id="CHEBI:61977"/>
        <dbReference type="ChEBI" id="CHEBI:456216"/>
        <dbReference type="EC" id="2.7.11.1"/>
    </reaction>
</comment>
<dbReference type="Proteomes" id="UP001320420">
    <property type="component" value="Unassembled WGS sequence"/>
</dbReference>
<organism evidence="18 19">
    <name type="scientific">Diatrype stigma</name>
    <dbReference type="NCBI Taxonomy" id="117547"/>
    <lineage>
        <taxon>Eukaryota</taxon>
        <taxon>Fungi</taxon>
        <taxon>Dikarya</taxon>
        <taxon>Ascomycota</taxon>
        <taxon>Pezizomycotina</taxon>
        <taxon>Sordariomycetes</taxon>
        <taxon>Xylariomycetidae</taxon>
        <taxon>Xylariales</taxon>
        <taxon>Diatrypaceae</taxon>
        <taxon>Diatrype</taxon>
    </lineage>
</organism>
<evidence type="ECO:0000256" key="1">
    <source>
        <dbReference type="ARBA" id="ARBA00003747"/>
    </source>
</evidence>
<feature type="region of interest" description="Disordered" evidence="15">
    <location>
        <begin position="498"/>
        <end position="562"/>
    </location>
</feature>
<keyword evidence="9" id="KW-0418">Kinase</keyword>
<feature type="domain" description="Protein kinase" evidence="17">
    <location>
        <begin position="43"/>
        <end position="477"/>
    </location>
</feature>
<dbReference type="EMBL" id="JAKJXP020000079">
    <property type="protein sequence ID" value="KAK7749093.1"/>
    <property type="molecule type" value="Genomic_DNA"/>
</dbReference>
<dbReference type="EC" id="2.7.11.1" evidence="3"/>
<dbReference type="InterPro" id="IPR008266">
    <property type="entry name" value="Tyr_kinase_AS"/>
</dbReference>
<reference evidence="18 19" key="1">
    <citation type="submission" date="2024-02" db="EMBL/GenBank/DDBJ databases">
        <title>De novo assembly and annotation of 12 fungi associated with fruit tree decline syndrome in Ontario, Canada.</title>
        <authorList>
            <person name="Sulman M."/>
            <person name="Ellouze W."/>
            <person name="Ilyukhin E."/>
        </authorList>
    </citation>
    <scope>NUCLEOTIDE SEQUENCE [LARGE SCALE GENOMIC DNA]</scope>
    <source>
        <strain evidence="18 19">M11/M66-122</strain>
    </source>
</reference>
<dbReference type="GO" id="GO:0005524">
    <property type="term" value="F:ATP binding"/>
    <property type="evidence" value="ECO:0007669"/>
    <property type="project" value="UniProtKB-KW"/>
</dbReference>
<keyword evidence="10" id="KW-0067">ATP-binding</keyword>
<evidence type="ECO:0000256" key="10">
    <source>
        <dbReference type="ARBA" id="ARBA00022840"/>
    </source>
</evidence>
<dbReference type="GO" id="GO:0000245">
    <property type="term" value="P:spliceosomal complex assembly"/>
    <property type="evidence" value="ECO:0007669"/>
    <property type="project" value="TreeGrafter"/>
</dbReference>
<evidence type="ECO:0000256" key="7">
    <source>
        <dbReference type="ARBA" id="ARBA00022679"/>
    </source>
</evidence>
<evidence type="ECO:0000256" key="11">
    <source>
        <dbReference type="ARBA" id="ARBA00030980"/>
    </source>
</evidence>
<comment type="function">
    <text evidence="1">Component of the EKC/KEOPS complex that is required for the formation of a threonylcarbamoyl group on adenosine at position 37 (t(6)A37) in tRNAs that read codons beginning with adenine. The complex is probably involved in the transfer of the threonylcarbamoyl moiety of threonylcarbamoyl-AMP (TC-AMP) to the N6 group of A37. BUD32 has ATPase activity in the context of the EKC/KEOPS complex and likely plays a supporting role to the catalytic subunit KAE1. The EKC/KEOPS complex also promotes both telomere uncapping and telomere elongation. The complex is required for efficient recruitment of transcriptional coactivators.</text>
</comment>
<evidence type="ECO:0000256" key="4">
    <source>
        <dbReference type="ARBA" id="ARBA00013948"/>
    </source>
</evidence>
<name>A0AAN9UVR2_9PEZI</name>
<keyword evidence="6" id="KW-0723">Serine/threonine-protein kinase</keyword>
<keyword evidence="19" id="KW-1185">Reference proteome</keyword>
<dbReference type="SUPFAM" id="SSF56112">
    <property type="entry name" value="Protein kinase-like (PK-like)"/>
    <property type="match status" value="1"/>
</dbReference>
<feature type="compositionally biased region" description="Acidic residues" evidence="15">
    <location>
        <begin position="73"/>
        <end position="89"/>
    </location>
</feature>
<dbReference type="InterPro" id="IPR011009">
    <property type="entry name" value="Kinase-like_dom_sf"/>
</dbReference>
<evidence type="ECO:0000256" key="3">
    <source>
        <dbReference type="ARBA" id="ARBA00012513"/>
    </source>
</evidence>
<dbReference type="Gene3D" id="3.30.200.20">
    <property type="entry name" value="Phosphorylase Kinase, domain 1"/>
    <property type="match status" value="1"/>
</dbReference>
<evidence type="ECO:0000256" key="8">
    <source>
        <dbReference type="ARBA" id="ARBA00022741"/>
    </source>
</evidence>
<evidence type="ECO:0000256" key="15">
    <source>
        <dbReference type="SAM" id="MobiDB-lite"/>
    </source>
</evidence>
<proteinExistence type="predicted"/>
<feature type="region of interest" description="Disordered" evidence="15">
    <location>
        <begin position="66"/>
        <end position="93"/>
    </location>
</feature>
<evidence type="ECO:0000259" key="17">
    <source>
        <dbReference type="PROSITE" id="PS50011"/>
    </source>
</evidence>
<feature type="transmembrane region" description="Helical" evidence="16">
    <location>
        <begin position="602"/>
        <end position="621"/>
    </location>
</feature>
<dbReference type="SMART" id="SM00220">
    <property type="entry name" value="S_TKc"/>
    <property type="match status" value="1"/>
</dbReference>
<comment type="subunit">
    <text evidence="2">Component of the EKC/KEOPS complex composed of at least BUD32, CGI121, GON7, KAE1 and PCC1; the whole complex dimerizes.</text>
</comment>
<gene>
    <name evidence="18" type="ORF">SLS62_008488</name>
</gene>
<keyword evidence="16" id="KW-1133">Transmembrane helix</keyword>
<evidence type="ECO:0000256" key="2">
    <source>
        <dbReference type="ARBA" id="ARBA00011534"/>
    </source>
</evidence>
<dbReference type="PROSITE" id="PS50011">
    <property type="entry name" value="PROTEIN_KINASE_DOM"/>
    <property type="match status" value="1"/>
</dbReference>